<evidence type="ECO:0000313" key="2">
    <source>
        <dbReference type="EMBL" id="UQN31822.1"/>
    </source>
</evidence>
<dbReference type="EMBL" id="CP097219">
    <property type="protein sequence ID" value="UQN31822.1"/>
    <property type="molecule type" value="Genomic_DNA"/>
</dbReference>
<name>A0ABY4ND10_9MICO</name>
<geneLocation type="plasmid" evidence="2 3">
    <name>pCBA3104-01</name>
</geneLocation>
<dbReference type="SUPFAM" id="SSF52540">
    <property type="entry name" value="P-loop containing nucleoside triphosphate hydrolases"/>
    <property type="match status" value="1"/>
</dbReference>
<dbReference type="Gene3D" id="3.40.50.300">
    <property type="entry name" value="P-loop containing nucleotide triphosphate hydrolases"/>
    <property type="match status" value="1"/>
</dbReference>
<dbReference type="Proteomes" id="UP001055868">
    <property type="component" value="Plasmid pCBA3104-01"/>
</dbReference>
<evidence type="ECO:0000313" key="3">
    <source>
        <dbReference type="Proteomes" id="UP001055868"/>
    </source>
</evidence>
<keyword evidence="3" id="KW-1185">Reference proteome</keyword>
<protein>
    <submittedName>
        <fullName evidence="2">Uncharacterized protein</fullName>
    </submittedName>
</protein>
<dbReference type="RefSeq" id="WP_249481246.1">
    <property type="nucleotide sequence ID" value="NZ_CP097219.1"/>
</dbReference>
<evidence type="ECO:0000256" key="1">
    <source>
        <dbReference type="SAM" id="MobiDB-lite"/>
    </source>
</evidence>
<dbReference type="InterPro" id="IPR027417">
    <property type="entry name" value="P-loop_NTPase"/>
</dbReference>
<sequence length="261" mass="27846">MLISLTTASGSPGASTTALGLALTWPRDVILLEADTVGASSTLAGFFAGSIPPRSTILDVSPGPDFEEQLMQRSIALTDEREPIRRLVPGISNPLHGRSLSTRWEALALALYDLERAGTDVIVDIGRVHSRYLAAPILQASDITALVLRPTITSTLTARQTIKHHRLAEEDGLSSPALHVVTIGAPDTYSSSETARALHIPSLGSLPWAPKHAAVFAHGKPRPRGFDTGSYARSLRGLAQATRTAGQKRREAIQTLRGGTR</sequence>
<gene>
    <name evidence="2" type="ORF">M4486_19725</name>
</gene>
<accession>A0ABY4ND10</accession>
<feature type="region of interest" description="Disordered" evidence="1">
    <location>
        <begin position="241"/>
        <end position="261"/>
    </location>
</feature>
<proteinExistence type="predicted"/>
<reference evidence="2" key="1">
    <citation type="submission" date="2022-05" db="EMBL/GenBank/DDBJ databases">
        <title>Genomic analysis of Brachybacterium sp. CBA3104.</title>
        <authorList>
            <person name="Roh S.W."/>
            <person name="Kim Y.B."/>
            <person name="Kim Y."/>
        </authorList>
    </citation>
    <scope>NUCLEOTIDE SEQUENCE</scope>
    <source>
        <strain evidence="2">CBA3104</strain>
        <plasmid evidence="2">pCBA3104-01</plasmid>
    </source>
</reference>
<keyword evidence="2" id="KW-0614">Plasmid</keyword>
<organism evidence="2 3">
    <name type="scientific">Brachybacterium kimchii</name>
    <dbReference type="NCBI Taxonomy" id="2942909"/>
    <lineage>
        <taxon>Bacteria</taxon>
        <taxon>Bacillati</taxon>
        <taxon>Actinomycetota</taxon>
        <taxon>Actinomycetes</taxon>
        <taxon>Micrococcales</taxon>
        <taxon>Dermabacteraceae</taxon>
        <taxon>Brachybacterium</taxon>
    </lineage>
</organism>